<organism evidence="1 2">
    <name type="scientific">Branchiostoma lanceolatum</name>
    <name type="common">Common lancelet</name>
    <name type="synonym">Amphioxus lanceolatum</name>
    <dbReference type="NCBI Taxonomy" id="7740"/>
    <lineage>
        <taxon>Eukaryota</taxon>
        <taxon>Metazoa</taxon>
        <taxon>Chordata</taxon>
        <taxon>Cephalochordata</taxon>
        <taxon>Leptocardii</taxon>
        <taxon>Amphioxiformes</taxon>
        <taxon>Branchiostomatidae</taxon>
        <taxon>Branchiostoma</taxon>
    </lineage>
</organism>
<gene>
    <name evidence="1" type="primary">Hypp3465</name>
    <name evidence="1" type="ORF">BLAG_LOCUS20190</name>
</gene>
<name>A0A8K0EUB1_BRALA</name>
<keyword evidence="2" id="KW-1185">Reference proteome</keyword>
<dbReference type="AlphaFoldDB" id="A0A8K0EUB1"/>
<evidence type="ECO:0000313" key="2">
    <source>
        <dbReference type="Proteomes" id="UP000838412"/>
    </source>
</evidence>
<sequence>MFGHPSESVGPDHRIVVARVRLSLREKKTEPRKGQYDWNLFKNSRVLQEQYTVEVHNRFQPLQELEESATGRYERFIKATQEAAEKVVPLKKKRRKTRHSEDLRVAKARHELNNMYGQYKENTTEVNRQEYSQAKKKFKAAYITVEEEELSSKIGEVEKAHLNCKH</sequence>
<evidence type="ECO:0000313" key="1">
    <source>
        <dbReference type="EMBL" id="CAH1266639.1"/>
    </source>
</evidence>
<accession>A0A8K0EUB1</accession>
<protein>
    <submittedName>
        <fullName evidence="1">Hypp3465 protein</fullName>
    </submittedName>
</protein>
<dbReference type="Proteomes" id="UP000838412">
    <property type="component" value="Chromosome 5"/>
</dbReference>
<reference evidence="1" key="1">
    <citation type="submission" date="2022-01" db="EMBL/GenBank/DDBJ databases">
        <authorList>
            <person name="Braso-Vives M."/>
        </authorList>
    </citation>
    <scope>NUCLEOTIDE SEQUENCE</scope>
</reference>
<dbReference type="OrthoDB" id="410381at2759"/>
<dbReference type="EMBL" id="OV696690">
    <property type="protein sequence ID" value="CAH1266639.1"/>
    <property type="molecule type" value="Genomic_DNA"/>
</dbReference>
<proteinExistence type="predicted"/>